<proteinExistence type="predicted"/>
<gene>
    <name evidence="1" type="ORF">M413DRAFT_441231</name>
</gene>
<dbReference type="EMBL" id="KN831771">
    <property type="protein sequence ID" value="KIM46163.1"/>
    <property type="molecule type" value="Genomic_DNA"/>
</dbReference>
<evidence type="ECO:0000313" key="1">
    <source>
        <dbReference type="EMBL" id="KIM46163.1"/>
    </source>
</evidence>
<name>A0A0C2Y8L2_HEBCY</name>
<dbReference type="HOGENOM" id="CLU_3087482_0_0_1"/>
<sequence>MAARSGSAFAVIHCEMNGKLVDWLQVSGERQRDCKGLIEPTPTKNRDLPDHV</sequence>
<evidence type="ECO:0000313" key="2">
    <source>
        <dbReference type="Proteomes" id="UP000053424"/>
    </source>
</evidence>
<accession>A0A0C2Y8L2</accession>
<organism evidence="1 2">
    <name type="scientific">Hebeloma cylindrosporum</name>
    <dbReference type="NCBI Taxonomy" id="76867"/>
    <lineage>
        <taxon>Eukaryota</taxon>
        <taxon>Fungi</taxon>
        <taxon>Dikarya</taxon>
        <taxon>Basidiomycota</taxon>
        <taxon>Agaricomycotina</taxon>
        <taxon>Agaricomycetes</taxon>
        <taxon>Agaricomycetidae</taxon>
        <taxon>Agaricales</taxon>
        <taxon>Agaricineae</taxon>
        <taxon>Hymenogastraceae</taxon>
        <taxon>Hebeloma</taxon>
    </lineage>
</organism>
<dbReference type="Proteomes" id="UP000053424">
    <property type="component" value="Unassembled WGS sequence"/>
</dbReference>
<keyword evidence="2" id="KW-1185">Reference proteome</keyword>
<dbReference type="AlphaFoldDB" id="A0A0C2Y8L2"/>
<protein>
    <submittedName>
        <fullName evidence="1">Uncharacterized protein</fullName>
    </submittedName>
</protein>
<reference evidence="2" key="2">
    <citation type="submission" date="2015-01" db="EMBL/GenBank/DDBJ databases">
        <title>Evolutionary Origins and Diversification of the Mycorrhizal Mutualists.</title>
        <authorList>
            <consortium name="DOE Joint Genome Institute"/>
            <consortium name="Mycorrhizal Genomics Consortium"/>
            <person name="Kohler A."/>
            <person name="Kuo A."/>
            <person name="Nagy L.G."/>
            <person name="Floudas D."/>
            <person name="Copeland A."/>
            <person name="Barry K.W."/>
            <person name="Cichocki N."/>
            <person name="Veneault-Fourrey C."/>
            <person name="LaButti K."/>
            <person name="Lindquist E.A."/>
            <person name="Lipzen A."/>
            <person name="Lundell T."/>
            <person name="Morin E."/>
            <person name="Murat C."/>
            <person name="Riley R."/>
            <person name="Ohm R."/>
            <person name="Sun H."/>
            <person name="Tunlid A."/>
            <person name="Henrissat B."/>
            <person name="Grigoriev I.V."/>
            <person name="Hibbett D.S."/>
            <person name="Martin F."/>
        </authorList>
    </citation>
    <scope>NUCLEOTIDE SEQUENCE [LARGE SCALE GENOMIC DNA]</scope>
    <source>
        <strain evidence="2">h7</strain>
    </source>
</reference>
<reference evidence="1 2" key="1">
    <citation type="submission" date="2014-04" db="EMBL/GenBank/DDBJ databases">
        <authorList>
            <consortium name="DOE Joint Genome Institute"/>
            <person name="Kuo A."/>
            <person name="Gay G."/>
            <person name="Dore J."/>
            <person name="Kohler A."/>
            <person name="Nagy L.G."/>
            <person name="Floudas D."/>
            <person name="Copeland A."/>
            <person name="Barry K.W."/>
            <person name="Cichocki N."/>
            <person name="Veneault-Fourrey C."/>
            <person name="LaButti K."/>
            <person name="Lindquist E.A."/>
            <person name="Lipzen A."/>
            <person name="Lundell T."/>
            <person name="Morin E."/>
            <person name="Murat C."/>
            <person name="Sun H."/>
            <person name="Tunlid A."/>
            <person name="Henrissat B."/>
            <person name="Grigoriev I.V."/>
            <person name="Hibbett D.S."/>
            <person name="Martin F."/>
            <person name="Nordberg H.P."/>
            <person name="Cantor M.N."/>
            <person name="Hua S.X."/>
        </authorList>
    </citation>
    <scope>NUCLEOTIDE SEQUENCE [LARGE SCALE GENOMIC DNA]</scope>
    <source>
        <strain evidence="2">h7</strain>
    </source>
</reference>